<dbReference type="PANTHER" id="PTHR10151">
    <property type="entry name" value="ECTONUCLEOTIDE PYROPHOSPHATASE/PHOSPHODIESTERASE"/>
    <property type="match status" value="1"/>
</dbReference>
<evidence type="ECO:0000313" key="1">
    <source>
        <dbReference type="EMBL" id="ABU60333.1"/>
    </source>
</evidence>
<dbReference type="RefSeq" id="WP_012122754.1">
    <property type="nucleotide sequence ID" value="NC_009767.1"/>
</dbReference>
<protein>
    <submittedName>
        <fullName evidence="1">Type I phosphodiesterase/nucleotide pyrophosphatase</fullName>
    </submittedName>
</protein>
<dbReference type="InterPro" id="IPR017850">
    <property type="entry name" value="Alkaline_phosphatase_core_sf"/>
</dbReference>
<dbReference type="Proteomes" id="UP000000263">
    <property type="component" value="Chromosome"/>
</dbReference>
<dbReference type="InterPro" id="IPR002591">
    <property type="entry name" value="Phosphodiest/P_Trfase"/>
</dbReference>
<dbReference type="KEGG" id="rca:Rcas_4307"/>
<dbReference type="eggNOG" id="COG3379">
    <property type="taxonomic scope" value="Bacteria"/>
</dbReference>
<evidence type="ECO:0000313" key="2">
    <source>
        <dbReference type="Proteomes" id="UP000000263"/>
    </source>
</evidence>
<proteinExistence type="predicted"/>
<dbReference type="SUPFAM" id="SSF53649">
    <property type="entry name" value="Alkaline phosphatase-like"/>
    <property type="match status" value="1"/>
</dbReference>
<keyword evidence="2" id="KW-1185">Reference proteome</keyword>
<dbReference type="STRING" id="383372.Rcas_4307"/>
<dbReference type="Gene3D" id="3.40.720.10">
    <property type="entry name" value="Alkaline Phosphatase, subunit A"/>
    <property type="match status" value="1"/>
</dbReference>
<accession>A7NRY7</accession>
<gene>
    <name evidence="1" type="ordered locus">Rcas_4307</name>
</gene>
<dbReference type="HOGENOM" id="CLU_024306_0_0_0"/>
<sequence>MTYPRLLIIGLDCAEPSLAFDQWRADLPTLNRLMAEGVYGELESCIPAITVPAWSCMMSGRDPGELGVYGFRNRADRSYGRMVVADSRAIRFPRLWDILGNAGWRVAVIGVPGTYPPPPVNGALISCFLAPSTDAAYTFPPTLAGRVAAWTAAATPGRPYLLDVPDFRSDDKQRIARDIYAMCDQRFAVATALLEEEHPDFLMLVDMGVDRIHHALWKHMDPRHPLFVPDSPFADAIRAYYRHVDTQIAGLLTRCGPDTAVLIVSDHGARPLMGGVRINQWLIEQGDLSVRAMPDTPTSLDQVEVDWSRTRVWGAGGYYGRIFLNVRGREPQGAISAAEYERVRTDLAARLEAMPGPDGCPLGNRVFTPRQLYRAVRGIAPDLIVYFGDLGWRAVGTIGGTGIFTQENDTGPDDANHAQHGMFIWRDPQRPGGGRRFDRVQIYDILPTLLRRFNMPIPEGLRGTALNL</sequence>
<dbReference type="AlphaFoldDB" id="A7NRY7"/>
<dbReference type="GO" id="GO:0016787">
    <property type="term" value="F:hydrolase activity"/>
    <property type="evidence" value="ECO:0007669"/>
    <property type="project" value="UniProtKB-ARBA"/>
</dbReference>
<organism evidence="1 2">
    <name type="scientific">Roseiflexus castenholzii (strain DSM 13941 / HLO8)</name>
    <dbReference type="NCBI Taxonomy" id="383372"/>
    <lineage>
        <taxon>Bacteria</taxon>
        <taxon>Bacillati</taxon>
        <taxon>Chloroflexota</taxon>
        <taxon>Chloroflexia</taxon>
        <taxon>Chloroflexales</taxon>
        <taxon>Roseiflexineae</taxon>
        <taxon>Roseiflexaceae</taxon>
        <taxon>Roseiflexus</taxon>
    </lineage>
</organism>
<dbReference type="EMBL" id="CP000804">
    <property type="protein sequence ID" value="ABU60333.1"/>
    <property type="molecule type" value="Genomic_DNA"/>
</dbReference>
<reference evidence="1 2" key="1">
    <citation type="submission" date="2007-08" db="EMBL/GenBank/DDBJ databases">
        <title>Complete sequence of Roseiflexus castenholzii DSM 13941.</title>
        <authorList>
            <consortium name="US DOE Joint Genome Institute"/>
            <person name="Copeland A."/>
            <person name="Lucas S."/>
            <person name="Lapidus A."/>
            <person name="Barry K."/>
            <person name="Glavina del Rio T."/>
            <person name="Dalin E."/>
            <person name="Tice H."/>
            <person name="Pitluck S."/>
            <person name="Thompson L.S."/>
            <person name="Brettin T."/>
            <person name="Bruce D."/>
            <person name="Detter J.C."/>
            <person name="Han C."/>
            <person name="Tapia R."/>
            <person name="Schmutz J."/>
            <person name="Larimer F."/>
            <person name="Land M."/>
            <person name="Hauser L."/>
            <person name="Kyrpides N."/>
            <person name="Mikhailova N."/>
            <person name="Bryant D.A."/>
            <person name="Hanada S."/>
            <person name="Tsukatani Y."/>
            <person name="Richardson P."/>
        </authorList>
    </citation>
    <scope>NUCLEOTIDE SEQUENCE [LARGE SCALE GENOMIC DNA]</scope>
    <source>
        <strain evidence="2">DSM 13941 / HLO8</strain>
    </source>
</reference>
<dbReference type="Pfam" id="PF01663">
    <property type="entry name" value="Phosphodiest"/>
    <property type="match status" value="1"/>
</dbReference>
<dbReference type="PANTHER" id="PTHR10151:SF120">
    <property type="entry name" value="BIS(5'-ADENOSYL)-TRIPHOSPHATASE"/>
    <property type="match status" value="1"/>
</dbReference>
<name>A7NRY7_ROSCS</name>